<dbReference type="Proteomes" id="UP001152622">
    <property type="component" value="Chromosome 7"/>
</dbReference>
<accession>A0A9Q1FBC5</accession>
<comment type="caution">
    <text evidence="2">The sequence shown here is derived from an EMBL/GenBank/DDBJ whole genome shotgun (WGS) entry which is preliminary data.</text>
</comment>
<reference evidence="2" key="1">
    <citation type="journal article" date="2023" name="Science">
        <title>Genome structures resolve the early diversification of teleost fishes.</title>
        <authorList>
            <person name="Parey E."/>
            <person name="Louis A."/>
            <person name="Montfort J."/>
            <person name="Bouchez O."/>
            <person name="Roques C."/>
            <person name="Iampietro C."/>
            <person name="Lluch J."/>
            <person name="Castinel A."/>
            <person name="Donnadieu C."/>
            <person name="Desvignes T."/>
            <person name="Floi Bucao C."/>
            <person name="Jouanno E."/>
            <person name="Wen M."/>
            <person name="Mejri S."/>
            <person name="Dirks R."/>
            <person name="Jansen H."/>
            <person name="Henkel C."/>
            <person name="Chen W.J."/>
            <person name="Zahm M."/>
            <person name="Cabau C."/>
            <person name="Klopp C."/>
            <person name="Thompson A.W."/>
            <person name="Robinson-Rechavi M."/>
            <person name="Braasch I."/>
            <person name="Lecointre G."/>
            <person name="Bobe J."/>
            <person name="Postlethwait J.H."/>
            <person name="Berthelot C."/>
            <person name="Roest Crollius H."/>
            <person name="Guiguen Y."/>
        </authorList>
    </citation>
    <scope>NUCLEOTIDE SEQUENCE</scope>
    <source>
        <strain evidence="2">WJC10195</strain>
    </source>
</reference>
<dbReference type="AlphaFoldDB" id="A0A9Q1FBC5"/>
<feature type="region of interest" description="Disordered" evidence="1">
    <location>
        <begin position="168"/>
        <end position="202"/>
    </location>
</feature>
<protein>
    <submittedName>
        <fullName evidence="2">Uncharacterized protein</fullName>
    </submittedName>
</protein>
<feature type="compositionally biased region" description="Pro residues" evidence="1">
    <location>
        <begin position="188"/>
        <end position="202"/>
    </location>
</feature>
<gene>
    <name evidence="2" type="ORF">SKAU_G00223090</name>
</gene>
<evidence type="ECO:0000256" key="1">
    <source>
        <dbReference type="SAM" id="MobiDB-lite"/>
    </source>
</evidence>
<evidence type="ECO:0000313" key="3">
    <source>
        <dbReference type="Proteomes" id="UP001152622"/>
    </source>
</evidence>
<sequence length="210" mass="20750">MAAHIFQAVVVNSQGPQMLEGDAAAAAGFQGDAAAAAGFQGDAAAAAGFQGDAAAAAGFQGDAAAAAGFQGDAAAAAGFQGDAAAAAGFQGDAAAAAGFQGDAAAAAGFQGDAAAGFQGDAAEIAATTQEAGRMDSGQLFPQRVEPCLPEPRQDDTVRSGTSMYLAETSASSLHAEPSSLHKERDLSPPLPLLPSYPSPDPWSFPRMRLY</sequence>
<keyword evidence="3" id="KW-1185">Reference proteome</keyword>
<evidence type="ECO:0000313" key="2">
    <source>
        <dbReference type="EMBL" id="KAJ8354742.1"/>
    </source>
</evidence>
<name>A0A9Q1FBC5_SYNKA</name>
<dbReference type="OrthoDB" id="8947257at2759"/>
<proteinExistence type="predicted"/>
<dbReference type="EMBL" id="JAINUF010000007">
    <property type="protein sequence ID" value="KAJ8354742.1"/>
    <property type="molecule type" value="Genomic_DNA"/>
</dbReference>
<organism evidence="2 3">
    <name type="scientific">Synaphobranchus kaupii</name>
    <name type="common">Kaup's arrowtooth eel</name>
    <dbReference type="NCBI Taxonomy" id="118154"/>
    <lineage>
        <taxon>Eukaryota</taxon>
        <taxon>Metazoa</taxon>
        <taxon>Chordata</taxon>
        <taxon>Craniata</taxon>
        <taxon>Vertebrata</taxon>
        <taxon>Euteleostomi</taxon>
        <taxon>Actinopterygii</taxon>
        <taxon>Neopterygii</taxon>
        <taxon>Teleostei</taxon>
        <taxon>Anguilliformes</taxon>
        <taxon>Synaphobranchidae</taxon>
        <taxon>Synaphobranchus</taxon>
    </lineage>
</organism>